<dbReference type="SUPFAM" id="SSF52821">
    <property type="entry name" value="Rhodanese/Cell cycle control phosphatase"/>
    <property type="match status" value="2"/>
</dbReference>
<evidence type="ECO:0000256" key="2">
    <source>
        <dbReference type="RuleBase" id="RU000507"/>
    </source>
</evidence>
<dbReference type="Proteomes" id="UP000433050">
    <property type="component" value="Unassembled WGS sequence"/>
</dbReference>
<organism evidence="5 6">
    <name type="scientific">Starkeya nomas</name>
    <dbReference type="NCBI Taxonomy" id="2666134"/>
    <lineage>
        <taxon>Bacteria</taxon>
        <taxon>Pseudomonadati</taxon>
        <taxon>Pseudomonadota</taxon>
        <taxon>Alphaproteobacteria</taxon>
        <taxon>Hyphomicrobiales</taxon>
        <taxon>Xanthobacteraceae</taxon>
        <taxon>Starkeya</taxon>
    </lineage>
</organism>
<dbReference type="PROSITE" id="PS00380">
    <property type="entry name" value="RHODANESE_1"/>
    <property type="match status" value="1"/>
</dbReference>
<dbReference type="RefSeq" id="WP_159599330.1">
    <property type="nucleotide sequence ID" value="NZ_CACSAS010000001.1"/>
</dbReference>
<protein>
    <recommendedName>
        <fullName evidence="2">Sulfurtransferase</fullName>
    </recommendedName>
</protein>
<reference evidence="5 6" key="1">
    <citation type="submission" date="2019-12" db="EMBL/GenBank/DDBJ databases">
        <authorList>
            <person name="Reyes-Prieto M."/>
        </authorList>
    </citation>
    <scope>NUCLEOTIDE SEQUENCE [LARGE SCALE GENOMIC DNA]</scope>
    <source>
        <strain evidence="5">HF14-78462</strain>
    </source>
</reference>
<evidence type="ECO:0000259" key="4">
    <source>
        <dbReference type="PROSITE" id="PS50206"/>
    </source>
</evidence>
<keyword evidence="2 5" id="KW-0808">Transferase</keyword>
<dbReference type="SMART" id="SM00450">
    <property type="entry name" value="RHOD"/>
    <property type="match status" value="2"/>
</dbReference>
<dbReference type="GO" id="GO:0004792">
    <property type="term" value="F:thiosulfate-cyanide sulfurtransferase activity"/>
    <property type="evidence" value="ECO:0007669"/>
    <property type="project" value="InterPro"/>
</dbReference>
<feature type="domain" description="Rhodanese" evidence="4">
    <location>
        <begin position="194"/>
        <end position="313"/>
    </location>
</feature>
<evidence type="ECO:0000313" key="6">
    <source>
        <dbReference type="Proteomes" id="UP000433050"/>
    </source>
</evidence>
<sequence>MSSSRISGIFVRGRRSFAALTIAGLAVAGVAFAAPAAAQEGPLVDAGWLSENLENPKVRVFEVSVDPGVYERGHIPGAVNISWHTDLVDPVKRDIVSPAKFEELLEKAGVTKDTTIVLYGDNNNWFAAWGAWVFNQYGLGDQVKLLDGGRKLWEKQALPLDTKAPSFARSDLTLPPAKPELRVRLADVLETVDGKKNAVIVDIRSADEYSGKLFAPEGSKELSIRAGHVPGAKNVTWSKAVDPETGKFKSKEELRKLYADAGVDGSKPVIVYCRIGERSSHTWYALSRILGYEVKNYDGSWTEYGNSVGVPVVNLAGTVWQGK</sequence>
<dbReference type="PROSITE" id="PS50206">
    <property type="entry name" value="RHODANESE_3"/>
    <property type="match status" value="2"/>
</dbReference>
<feature type="chain" id="PRO_5024966037" description="Sulfurtransferase" evidence="3">
    <location>
        <begin position="34"/>
        <end position="323"/>
    </location>
</feature>
<gene>
    <name evidence="5" type="primary">cysA1</name>
    <name evidence="5" type="ORF">STARVERO_02643</name>
</gene>
<dbReference type="PANTHER" id="PTHR43855:SF1">
    <property type="entry name" value="THIOSULFATE SULFURTRANSFERASE"/>
    <property type="match status" value="1"/>
</dbReference>
<dbReference type="AlphaFoldDB" id="A0A5S9PAT5"/>
<dbReference type="InterPro" id="IPR036873">
    <property type="entry name" value="Rhodanese-like_dom_sf"/>
</dbReference>
<evidence type="ECO:0000256" key="3">
    <source>
        <dbReference type="SAM" id="SignalP"/>
    </source>
</evidence>
<dbReference type="InterPro" id="IPR051126">
    <property type="entry name" value="Thiosulfate_sulfurtransferase"/>
</dbReference>
<proteinExistence type="predicted"/>
<dbReference type="InterPro" id="IPR001763">
    <property type="entry name" value="Rhodanese-like_dom"/>
</dbReference>
<dbReference type="Pfam" id="PF00581">
    <property type="entry name" value="Rhodanese"/>
    <property type="match status" value="2"/>
</dbReference>
<accession>A0A5S9PAT5</accession>
<dbReference type="CDD" id="cd01448">
    <property type="entry name" value="TST_Repeat_1"/>
    <property type="match status" value="1"/>
</dbReference>
<dbReference type="EMBL" id="CACSAS010000001">
    <property type="protein sequence ID" value="CAA0100708.1"/>
    <property type="molecule type" value="Genomic_DNA"/>
</dbReference>
<dbReference type="InterPro" id="IPR001307">
    <property type="entry name" value="Thiosulphate_STrfase_CS"/>
</dbReference>
<dbReference type="Gene3D" id="3.40.250.10">
    <property type="entry name" value="Rhodanese-like domain"/>
    <property type="match status" value="2"/>
</dbReference>
<name>A0A5S9PAT5_9HYPH</name>
<keyword evidence="3" id="KW-0732">Signal</keyword>
<feature type="domain" description="Rhodanese" evidence="4">
    <location>
        <begin position="54"/>
        <end position="162"/>
    </location>
</feature>
<dbReference type="PROSITE" id="PS00683">
    <property type="entry name" value="RHODANESE_2"/>
    <property type="match status" value="1"/>
</dbReference>
<keyword evidence="6" id="KW-1185">Reference proteome</keyword>
<evidence type="ECO:0000313" key="5">
    <source>
        <dbReference type="EMBL" id="CAA0100708.1"/>
    </source>
</evidence>
<keyword evidence="1" id="KW-0677">Repeat</keyword>
<evidence type="ECO:0000256" key="1">
    <source>
        <dbReference type="ARBA" id="ARBA00022737"/>
    </source>
</evidence>
<feature type="signal peptide" evidence="3">
    <location>
        <begin position="1"/>
        <end position="33"/>
    </location>
</feature>
<dbReference type="CDD" id="cd01449">
    <property type="entry name" value="TST_Repeat_2"/>
    <property type="match status" value="1"/>
</dbReference>
<dbReference type="PANTHER" id="PTHR43855">
    <property type="entry name" value="THIOSULFATE SULFURTRANSFERASE"/>
    <property type="match status" value="1"/>
</dbReference>